<feature type="domain" description="AMP-dependent synthetase/ligase" evidence="3">
    <location>
        <begin position="28"/>
        <end position="405"/>
    </location>
</feature>
<evidence type="ECO:0000259" key="3">
    <source>
        <dbReference type="Pfam" id="PF00501"/>
    </source>
</evidence>
<evidence type="ECO:0000256" key="1">
    <source>
        <dbReference type="ARBA" id="ARBA00006432"/>
    </source>
</evidence>
<evidence type="ECO:0000313" key="5">
    <source>
        <dbReference type="EMBL" id="MFD2618091.1"/>
    </source>
</evidence>
<protein>
    <submittedName>
        <fullName evidence="5">AMP-binding protein</fullName>
    </submittedName>
</protein>
<proteinExistence type="inferred from homology"/>
<feature type="domain" description="AMP-binding enzyme C-terminal" evidence="4">
    <location>
        <begin position="455"/>
        <end position="530"/>
    </location>
</feature>
<organism evidence="5 6">
    <name type="scientific">Terrilactibacillus laevilacticus</name>
    <dbReference type="NCBI Taxonomy" id="1380157"/>
    <lineage>
        <taxon>Bacteria</taxon>
        <taxon>Bacillati</taxon>
        <taxon>Bacillota</taxon>
        <taxon>Bacilli</taxon>
        <taxon>Bacillales</taxon>
        <taxon>Bacillaceae</taxon>
        <taxon>Terrilactibacillus</taxon>
    </lineage>
</organism>
<dbReference type="InterPro" id="IPR025110">
    <property type="entry name" value="AMP-bd_C"/>
</dbReference>
<comment type="caution">
    <text evidence="5">The sequence shown here is derived from an EMBL/GenBank/DDBJ whole genome shotgun (WGS) entry which is preliminary data.</text>
</comment>
<dbReference type="Proteomes" id="UP001597458">
    <property type="component" value="Unassembled WGS sequence"/>
</dbReference>
<dbReference type="PROSITE" id="PS00455">
    <property type="entry name" value="AMP_BINDING"/>
    <property type="match status" value="1"/>
</dbReference>
<gene>
    <name evidence="5" type="ORF">ACFSTF_12305</name>
</gene>
<evidence type="ECO:0000313" key="6">
    <source>
        <dbReference type="Proteomes" id="UP001597458"/>
    </source>
</evidence>
<dbReference type="PANTHER" id="PTHR24096:SF149">
    <property type="entry name" value="AMP-BINDING DOMAIN-CONTAINING PROTEIN-RELATED"/>
    <property type="match status" value="1"/>
</dbReference>
<dbReference type="InterPro" id="IPR020845">
    <property type="entry name" value="AMP-binding_CS"/>
</dbReference>
<accession>A0ABW5PT76</accession>
<reference evidence="6" key="1">
    <citation type="journal article" date="2019" name="Int. J. Syst. Evol. Microbiol.">
        <title>The Global Catalogue of Microorganisms (GCM) 10K type strain sequencing project: providing services to taxonomists for standard genome sequencing and annotation.</title>
        <authorList>
            <consortium name="The Broad Institute Genomics Platform"/>
            <consortium name="The Broad Institute Genome Sequencing Center for Infectious Disease"/>
            <person name="Wu L."/>
            <person name="Ma J."/>
        </authorList>
    </citation>
    <scope>NUCLEOTIDE SEQUENCE [LARGE SCALE GENOMIC DNA]</scope>
    <source>
        <strain evidence="6">TISTR 2241</strain>
    </source>
</reference>
<keyword evidence="6" id="KW-1185">Reference proteome</keyword>
<dbReference type="EMBL" id="JBHUMR010000014">
    <property type="protein sequence ID" value="MFD2618091.1"/>
    <property type="molecule type" value="Genomic_DNA"/>
</dbReference>
<comment type="similarity">
    <text evidence="1">Belongs to the ATP-dependent AMP-binding enzyme family.</text>
</comment>
<dbReference type="InterPro" id="IPR000873">
    <property type="entry name" value="AMP-dep_synth/lig_dom"/>
</dbReference>
<dbReference type="RefSeq" id="WP_141190120.1">
    <property type="nucleotide sequence ID" value="NZ_JBHUMR010000014.1"/>
</dbReference>
<name>A0ABW5PT76_9BACI</name>
<dbReference type="Pfam" id="PF00501">
    <property type="entry name" value="AMP-binding"/>
    <property type="match status" value="1"/>
</dbReference>
<evidence type="ECO:0000256" key="2">
    <source>
        <dbReference type="ARBA" id="ARBA00022598"/>
    </source>
</evidence>
<dbReference type="Gene3D" id="3.40.50.980">
    <property type="match status" value="2"/>
</dbReference>
<dbReference type="InterPro" id="IPR045851">
    <property type="entry name" value="AMP-bd_C_sf"/>
</dbReference>
<dbReference type="SUPFAM" id="SSF56801">
    <property type="entry name" value="Acetyl-CoA synthetase-like"/>
    <property type="match status" value="1"/>
</dbReference>
<evidence type="ECO:0000259" key="4">
    <source>
        <dbReference type="Pfam" id="PF13193"/>
    </source>
</evidence>
<sequence>MAQNRLSNSERAKCIYSECPIYDDLKVAALNYSNHPAMSYLGKEVTYQELYEKALTFASHLKKIGIKKGDRVMMMLPNCLEAVISYYGTLLSGAIVVMINPLSTAYEASYLASDSGAKLIISPNQRLDVAHFIFKKTEVKFMILIDRPFSIKNTQSTHFNIHQARRRGQLFHFGQCLRTKRAFKPPTINAKEDTALIQYTGGTEGRMKGVMLTHFNLMANAIQSEYWMMKQLESHQSILCVCPFYHVYGLSVGIHVAVRCRLKMIVIPNFQVDQVVHLIHSIRPTLFPGVPTMFKALVEYAKHHPVDYSSLKLCISGSSPLSESTRLAFESLSKGRLIQGYGLSEASPITHCQSLSKNNDQTFGIGTPYPDTKCRIISLRTGEDVNQGEAGELLIKGPQVMKGYWNQENLTQRTIVNGWLHTGDIAYQTHDGNYILVGRKKDVIIASGFNIYPNEIESILVRHPDVEEACVVGIPDEYRGETIKAYLVLKRESLFDPAAYDHYCRKFLSSYKVPCYYEKIDELPKSHLGKVMKRYLKVKDVT</sequence>
<dbReference type="Pfam" id="PF13193">
    <property type="entry name" value="AMP-binding_C"/>
    <property type="match status" value="1"/>
</dbReference>
<dbReference type="Gene3D" id="2.30.38.10">
    <property type="entry name" value="Luciferase, Domain 3"/>
    <property type="match status" value="1"/>
</dbReference>
<dbReference type="PANTHER" id="PTHR24096">
    <property type="entry name" value="LONG-CHAIN-FATTY-ACID--COA LIGASE"/>
    <property type="match status" value="1"/>
</dbReference>
<keyword evidence="2" id="KW-0436">Ligase</keyword>
<dbReference type="Gene3D" id="3.30.300.30">
    <property type="match status" value="1"/>
</dbReference>